<protein>
    <submittedName>
        <fullName evidence="2">Uncharacterized protein</fullName>
    </submittedName>
</protein>
<evidence type="ECO:0000313" key="2">
    <source>
        <dbReference type="EMBL" id="GAA4995512.1"/>
    </source>
</evidence>
<dbReference type="Proteomes" id="UP001500610">
    <property type="component" value="Unassembled WGS sequence"/>
</dbReference>
<gene>
    <name evidence="2" type="ORF">GCM10023257_41630</name>
</gene>
<proteinExistence type="predicted"/>
<evidence type="ECO:0000256" key="1">
    <source>
        <dbReference type="SAM" id="MobiDB-lite"/>
    </source>
</evidence>
<name>A0ABP9IEY5_9ACTN</name>
<feature type="region of interest" description="Disordered" evidence="1">
    <location>
        <begin position="1"/>
        <end position="22"/>
    </location>
</feature>
<evidence type="ECO:0000313" key="3">
    <source>
        <dbReference type="Proteomes" id="UP001500610"/>
    </source>
</evidence>
<sequence>MNEHSTSHGPRASRCPTEGPGKARTVRAVGFFDELSPGWGFPTDGAIKDAVRSSADADEHRLVEYLRRGSGIWSEMGAQADVLDPGGPVLVGSGSLLTDGVWLWRDDLAYYVAKYHLVLPSDFVARARELGHRPPEVPESRLVEILTRDLGVPMG</sequence>
<keyword evidence="3" id="KW-1185">Reference proteome</keyword>
<dbReference type="EMBL" id="BAABIV010000016">
    <property type="protein sequence ID" value="GAA4995512.1"/>
    <property type="molecule type" value="Genomic_DNA"/>
</dbReference>
<organism evidence="2 3">
    <name type="scientific">Streptomyces hyderabadensis</name>
    <dbReference type="NCBI Taxonomy" id="598549"/>
    <lineage>
        <taxon>Bacteria</taxon>
        <taxon>Bacillati</taxon>
        <taxon>Actinomycetota</taxon>
        <taxon>Actinomycetes</taxon>
        <taxon>Kitasatosporales</taxon>
        <taxon>Streptomycetaceae</taxon>
        <taxon>Streptomyces</taxon>
    </lineage>
</organism>
<comment type="caution">
    <text evidence="2">The sequence shown here is derived from an EMBL/GenBank/DDBJ whole genome shotgun (WGS) entry which is preliminary data.</text>
</comment>
<dbReference type="RefSeq" id="WP_226028173.1">
    <property type="nucleotide sequence ID" value="NZ_BAABIV010000016.1"/>
</dbReference>
<accession>A0ABP9IEY5</accession>
<reference evidence="3" key="1">
    <citation type="journal article" date="2019" name="Int. J. Syst. Evol. Microbiol.">
        <title>The Global Catalogue of Microorganisms (GCM) 10K type strain sequencing project: providing services to taxonomists for standard genome sequencing and annotation.</title>
        <authorList>
            <consortium name="The Broad Institute Genomics Platform"/>
            <consortium name="The Broad Institute Genome Sequencing Center for Infectious Disease"/>
            <person name="Wu L."/>
            <person name="Ma J."/>
        </authorList>
    </citation>
    <scope>NUCLEOTIDE SEQUENCE [LARGE SCALE GENOMIC DNA]</scope>
    <source>
        <strain evidence="3">JCM 17657</strain>
    </source>
</reference>